<sequence length="182" mass="21675">MLKMEPEPPLLAMRHNQELLRIILENMNYDEIIAFCNTHPEFKGLCDDPGSIVGQTLREKERSAIAKVHNIWQNFEEDYFLLKVELMCSDIVSNEFKFGITRSEIDELERENSVYLEDSRYWIEITAENMVRIMTQPERHPLIIMMHHDLFRKILEVEENMHRDNLEGVTEIYRNGDTRYIG</sequence>
<gene>
    <name evidence="1" type="ORF">LCPAC304_00380</name>
</gene>
<dbReference type="EMBL" id="MK500565">
    <property type="protein sequence ID" value="QBK91712.1"/>
    <property type="molecule type" value="Genomic_DNA"/>
</dbReference>
<evidence type="ECO:0000313" key="1">
    <source>
        <dbReference type="EMBL" id="QBK91712.1"/>
    </source>
</evidence>
<accession>A0A481Z8K2</accession>
<reference evidence="1" key="1">
    <citation type="journal article" date="2019" name="MBio">
        <title>Virus Genomes from Deep Sea Sediments Expand the Ocean Megavirome and Support Independent Origins of Viral Gigantism.</title>
        <authorList>
            <person name="Backstrom D."/>
            <person name="Yutin N."/>
            <person name="Jorgensen S.L."/>
            <person name="Dharamshi J."/>
            <person name="Homa F."/>
            <person name="Zaremba-Niedwiedzka K."/>
            <person name="Spang A."/>
            <person name="Wolf Y.I."/>
            <person name="Koonin E.V."/>
            <person name="Ettema T.J."/>
        </authorList>
    </citation>
    <scope>NUCLEOTIDE SEQUENCE</scope>
</reference>
<organism evidence="1">
    <name type="scientific">Pithovirus LCPAC304</name>
    <dbReference type="NCBI Taxonomy" id="2506594"/>
    <lineage>
        <taxon>Viruses</taxon>
        <taxon>Pithoviruses</taxon>
    </lineage>
</organism>
<protein>
    <submittedName>
        <fullName evidence="1">Uncharacterized protein</fullName>
    </submittedName>
</protein>
<name>A0A481Z8K2_9VIRU</name>
<proteinExistence type="predicted"/>